<dbReference type="PANTHER" id="PTHR30605">
    <property type="entry name" value="ANHYDRO-N-ACETYLMURAMIC ACID KINASE"/>
    <property type="match status" value="1"/>
</dbReference>
<dbReference type="SUPFAM" id="SSF53067">
    <property type="entry name" value="Actin-like ATPase domain"/>
    <property type="match status" value="1"/>
</dbReference>
<sequence length="323" mass="35909">MSNLYIGLMSGTSRDSLDACLVSFDDGLEIQKLETLSFSKDYQSSNDQNFIAKEITRKSITLVERLISNSNKENIIGIAFPGQTISHSDEFSLQAGSPEAIAKQFGIPVYADFRNFDIARGGKGAPLIPLFHQFLLCDESKNKLIFNIGGIANGTYLKRMEMELASDVGPGNCLMDEAMRNFGLGLFDKDGALARSGEINDAMLKLLIKDLENLTYPRADDISIYMDVFKKYENEILKLDPADALCTLTELTAIKIIEFIKACDPTDELIFHGGGTENKYLMNRIAESVSIQVKLIDDIAPSKYIEAIAFAYLAYKERAVLFR</sequence>
<gene>
    <name evidence="1" type="ORF">EVA99_00305</name>
</gene>
<dbReference type="InterPro" id="IPR005338">
    <property type="entry name" value="Anhydro_N_Ac-Mur_kinase"/>
</dbReference>
<dbReference type="GO" id="GO:0005524">
    <property type="term" value="F:ATP binding"/>
    <property type="evidence" value="ECO:0007669"/>
    <property type="project" value="InterPro"/>
</dbReference>
<dbReference type="InterPro" id="IPR043129">
    <property type="entry name" value="ATPase_NBD"/>
</dbReference>
<comment type="caution">
    <text evidence="1">The sequence shown here is derived from an EMBL/GenBank/DDBJ whole genome shotgun (WGS) entry which is preliminary data.</text>
</comment>
<evidence type="ECO:0008006" key="3">
    <source>
        <dbReference type="Google" id="ProtNLM"/>
    </source>
</evidence>
<dbReference type="AlphaFoldDB" id="A0A520MUE5"/>
<accession>A0A520MUE5</accession>
<dbReference type="EMBL" id="SHBL01000002">
    <property type="protein sequence ID" value="RZO24845.1"/>
    <property type="molecule type" value="Genomic_DNA"/>
</dbReference>
<dbReference type="GO" id="GO:0016773">
    <property type="term" value="F:phosphotransferase activity, alcohol group as acceptor"/>
    <property type="evidence" value="ECO:0007669"/>
    <property type="project" value="InterPro"/>
</dbReference>
<name>A0A520MUE5_9GAMM</name>
<protein>
    <recommendedName>
        <fullName evidence="3">Anhydro-N-acetylmuramic acid kinase</fullName>
    </recommendedName>
</protein>
<reference evidence="1 2" key="1">
    <citation type="submission" date="2019-02" db="EMBL/GenBank/DDBJ databases">
        <title>Prokaryotic population dynamics and viral predation in marine succession experiment using metagenomics: the confinement effect.</title>
        <authorList>
            <person name="Haro-Moreno J.M."/>
            <person name="Rodriguez-Valera F."/>
            <person name="Lopez-Perez M."/>
        </authorList>
    </citation>
    <scope>NUCLEOTIDE SEQUENCE [LARGE SCALE GENOMIC DNA]</scope>
    <source>
        <strain evidence="1">MED-G166</strain>
    </source>
</reference>
<dbReference type="Proteomes" id="UP000320146">
    <property type="component" value="Unassembled WGS sequence"/>
</dbReference>
<dbReference type="Pfam" id="PF03702">
    <property type="entry name" value="AnmK"/>
    <property type="match status" value="1"/>
</dbReference>
<proteinExistence type="predicted"/>
<organism evidence="1 2">
    <name type="scientific">SAR86 cluster bacterium</name>
    <dbReference type="NCBI Taxonomy" id="2030880"/>
    <lineage>
        <taxon>Bacteria</taxon>
        <taxon>Pseudomonadati</taxon>
        <taxon>Pseudomonadota</taxon>
        <taxon>Gammaproteobacteria</taxon>
        <taxon>SAR86 cluster</taxon>
    </lineage>
</organism>
<dbReference type="GO" id="GO:0006040">
    <property type="term" value="P:amino sugar metabolic process"/>
    <property type="evidence" value="ECO:0007669"/>
    <property type="project" value="InterPro"/>
</dbReference>
<dbReference type="Gene3D" id="3.30.420.40">
    <property type="match status" value="2"/>
</dbReference>
<dbReference type="GO" id="GO:0009254">
    <property type="term" value="P:peptidoglycan turnover"/>
    <property type="evidence" value="ECO:0007669"/>
    <property type="project" value="InterPro"/>
</dbReference>
<evidence type="ECO:0000313" key="1">
    <source>
        <dbReference type="EMBL" id="RZO24845.1"/>
    </source>
</evidence>
<evidence type="ECO:0000313" key="2">
    <source>
        <dbReference type="Proteomes" id="UP000320146"/>
    </source>
</evidence>
<dbReference type="PANTHER" id="PTHR30605:SF0">
    <property type="entry name" value="ANHYDRO-N-ACETYLMURAMIC ACID KINASE"/>
    <property type="match status" value="1"/>
</dbReference>